<name>A0ACC5ZYC4_9RHOB</name>
<proteinExistence type="predicted"/>
<keyword evidence="2" id="KW-1185">Reference proteome</keyword>
<sequence length="178" mass="20058">MITRAHQKGDARSTAVYSDCERYRYLLTRVWDDAAPRALFVMLNPSTATEVQNDPTVERCERRARALGFGAFRVANIFAWRDTDPKKMRAAADPVGPENDKAIAESCPWADRIIAAWGAHGAHLDRGTQVEALLRETGRAVHHLGLTRAGHPRHPLYIAYSEQPQLWLPGREERTSDE</sequence>
<reference evidence="1" key="1">
    <citation type="submission" date="2022-06" db="EMBL/GenBank/DDBJ databases">
        <title>Lutimaribacter sp. EGI FJ00013, a novel bacterium isolated from a salt lake sediment enrichment.</title>
        <authorList>
            <person name="Gao L."/>
            <person name="Fang B.-Z."/>
            <person name="Li W.-J."/>
        </authorList>
    </citation>
    <scope>NUCLEOTIDE SEQUENCE</scope>
    <source>
        <strain evidence="1">EGI FJ00013</strain>
    </source>
</reference>
<organism evidence="1 2">
    <name type="scientific">Lutimaribacter degradans</name>
    <dbReference type="NCBI Taxonomy" id="2945989"/>
    <lineage>
        <taxon>Bacteria</taxon>
        <taxon>Pseudomonadati</taxon>
        <taxon>Pseudomonadota</taxon>
        <taxon>Alphaproteobacteria</taxon>
        <taxon>Rhodobacterales</taxon>
        <taxon>Roseobacteraceae</taxon>
        <taxon>Lutimaribacter</taxon>
    </lineage>
</organism>
<evidence type="ECO:0000313" key="2">
    <source>
        <dbReference type="Proteomes" id="UP001203036"/>
    </source>
</evidence>
<gene>
    <name evidence="1" type="ORF">M8744_11760</name>
</gene>
<dbReference type="EMBL" id="JAMQGO010000007">
    <property type="protein sequence ID" value="MCM2562820.1"/>
    <property type="molecule type" value="Genomic_DNA"/>
</dbReference>
<comment type="caution">
    <text evidence="1">The sequence shown here is derived from an EMBL/GenBank/DDBJ whole genome shotgun (WGS) entry which is preliminary data.</text>
</comment>
<dbReference type="Proteomes" id="UP001203036">
    <property type="component" value="Unassembled WGS sequence"/>
</dbReference>
<protein>
    <submittedName>
        <fullName evidence="1">DUF1643 domain-containing protein</fullName>
    </submittedName>
</protein>
<accession>A0ACC5ZYC4</accession>
<evidence type="ECO:0000313" key="1">
    <source>
        <dbReference type="EMBL" id="MCM2562820.1"/>
    </source>
</evidence>